<dbReference type="InterPro" id="IPR011034">
    <property type="entry name" value="Formyl_transferase-like_C_sf"/>
</dbReference>
<reference evidence="4 5" key="1">
    <citation type="journal article" date="2019" name="Int. J. Syst. Evol. Microbiol.">
        <title>The Global Catalogue of Microorganisms (GCM) 10K type strain sequencing project: providing services to taxonomists for standard genome sequencing and annotation.</title>
        <authorList>
            <consortium name="The Broad Institute Genomics Platform"/>
            <consortium name="The Broad Institute Genome Sequencing Center for Infectious Disease"/>
            <person name="Wu L."/>
            <person name="Ma J."/>
        </authorList>
    </citation>
    <scope>NUCLEOTIDE SEQUENCE [LARGE SCALE GENOMIC DNA]</scope>
    <source>
        <strain evidence="4 5">PSRA2</strain>
    </source>
</reference>
<evidence type="ECO:0000259" key="2">
    <source>
        <dbReference type="Pfam" id="PF00551"/>
    </source>
</evidence>
<accession>A0ABD5U9X8</accession>
<dbReference type="RefSeq" id="WP_304447835.1">
    <property type="nucleotide sequence ID" value="NZ_JARRAH010000001.1"/>
</dbReference>
<organism evidence="4 5">
    <name type="scientific">Halomarina ordinaria</name>
    <dbReference type="NCBI Taxonomy" id="3033939"/>
    <lineage>
        <taxon>Archaea</taxon>
        <taxon>Methanobacteriati</taxon>
        <taxon>Methanobacteriota</taxon>
        <taxon>Stenosarchaea group</taxon>
        <taxon>Halobacteria</taxon>
        <taxon>Halobacteriales</taxon>
        <taxon>Natronomonadaceae</taxon>
        <taxon>Halomarina</taxon>
    </lineage>
</organism>
<comment type="caution">
    <text evidence="4">The sequence shown here is derived from an EMBL/GenBank/DDBJ whole genome shotgun (WGS) entry which is preliminary data.</text>
</comment>
<feature type="domain" description="Formyl transferase C-terminal" evidence="3">
    <location>
        <begin position="217"/>
        <end position="303"/>
    </location>
</feature>
<feature type="region of interest" description="Disordered" evidence="1">
    <location>
        <begin position="307"/>
        <end position="339"/>
    </location>
</feature>
<sequence length="339" mass="37299">MQSRAIPPDSDVVYVGNTETTATVLRSLLERDVPIAEVVTLDPERAERFDVSSYEDPTPVAAAHDIPVYYPEAFGMDTAADRTHFGELAPDLVLVPGWQRLLPAEVLASAEHGALGAHGSAFGLPRGRGRSPLNWSLVEGLDRFVLSVFRLDDGPDSGAVVASRTFDVIDHDTIRTLYYKVAMSLRELYLDALGPVLRGEAEYEEQTGEATYYPKRTPDDGAIHWGDTTRDVHNLVRAVGRPYPGAFTEQDGRRVDVWRAQPFSSLFAVDDPPGRIVQTFEATGDFVVSTVDGSLLVTDWEADGWVPEEGATFDSPGDHRRVDRPEHRHNLTGTGGDRE</sequence>
<evidence type="ECO:0000313" key="4">
    <source>
        <dbReference type="EMBL" id="MFC6836141.1"/>
    </source>
</evidence>
<dbReference type="AlphaFoldDB" id="A0ABD5U9X8"/>
<dbReference type="Pfam" id="PF00551">
    <property type="entry name" value="Formyl_trans_N"/>
    <property type="match status" value="1"/>
</dbReference>
<dbReference type="EMBL" id="JBHSXM010000001">
    <property type="protein sequence ID" value="MFC6836141.1"/>
    <property type="molecule type" value="Genomic_DNA"/>
</dbReference>
<name>A0ABD5U9X8_9EURY</name>
<dbReference type="InterPro" id="IPR002376">
    <property type="entry name" value="Formyl_transf_N"/>
</dbReference>
<keyword evidence="5" id="KW-1185">Reference proteome</keyword>
<feature type="compositionally biased region" description="Basic and acidic residues" evidence="1">
    <location>
        <begin position="316"/>
        <end position="329"/>
    </location>
</feature>
<dbReference type="CDD" id="cd08702">
    <property type="entry name" value="Arna_FMT_C"/>
    <property type="match status" value="1"/>
</dbReference>
<dbReference type="GO" id="GO:0004479">
    <property type="term" value="F:methionyl-tRNA formyltransferase activity"/>
    <property type="evidence" value="ECO:0007669"/>
    <property type="project" value="UniProtKB-EC"/>
</dbReference>
<dbReference type="InterPro" id="IPR036477">
    <property type="entry name" value="Formyl_transf_N_sf"/>
</dbReference>
<dbReference type="Pfam" id="PF02911">
    <property type="entry name" value="Formyl_trans_C"/>
    <property type="match status" value="1"/>
</dbReference>
<keyword evidence="4" id="KW-0808">Transferase</keyword>
<dbReference type="SUPFAM" id="SSF50486">
    <property type="entry name" value="FMT C-terminal domain-like"/>
    <property type="match status" value="1"/>
</dbReference>
<dbReference type="PANTHER" id="PTHR11138">
    <property type="entry name" value="METHIONYL-TRNA FORMYLTRANSFERASE"/>
    <property type="match status" value="1"/>
</dbReference>
<dbReference type="EC" id="2.1.2.9" evidence="4"/>
<proteinExistence type="predicted"/>
<protein>
    <submittedName>
        <fullName evidence="4">Methionyl-tRNA formyltransferase</fullName>
        <ecNumber evidence="4">2.1.2.9</ecNumber>
    </submittedName>
</protein>
<feature type="domain" description="Formyl transferase N-terminal" evidence="2">
    <location>
        <begin position="15"/>
        <end position="192"/>
    </location>
</feature>
<dbReference type="InterPro" id="IPR005793">
    <property type="entry name" value="Formyl_trans_C"/>
</dbReference>
<evidence type="ECO:0000256" key="1">
    <source>
        <dbReference type="SAM" id="MobiDB-lite"/>
    </source>
</evidence>
<gene>
    <name evidence="4" type="ORF">ACFQHK_06425</name>
</gene>
<evidence type="ECO:0000313" key="5">
    <source>
        <dbReference type="Proteomes" id="UP001596406"/>
    </source>
</evidence>
<dbReference type="SUPFAM" id="SSF53328">
    <property type="entry name" value="Formyltransferase"/>
    <property type="match status" value="1"/>
</dbReference>
<dbReference type="Proteomes" id="UP001596406">
    <property type="component" value="Unassembled WGS sequence"/>
</dbReference>
<dbReference type="PANTHER" id="PTHR11138:SF5">
    <property type="entry name" value="METHIONYL-TRNA FORMYLTRANSFERASE, MITOCHONDRIAL"/>
    <property type="match status" value="1"/>
</dbReference>
<evidence type="ECO:0000259" key="3">
    <source>
        <dbReference type="Pfam" id="PF02911"/>
    </source>
</evidence>
<dbReference type="Gene3D" id="3.40.50.12230">
    <property type="match status" value="1"/>
</dbReference>